<dbReference type="EMBL" id="JBHTKA010000007">
    <property type="protein sequence ID" value="MFD1001078.1"/>
    <property type="molecule type" value="Genomic_DNA"/>
</dbReference>
<evidence type="ECO:0000259" key="8">
    <source>
        <dbReference type="PROSITE" id="PS50109"/>
    </source>
</evidence>
<keyword evidence="3" id="KW-0597">Phosphoprotein</keyword>
<evidence type="ECO:0000256" key="7">
    <source>
        <dbReference type="SAM" id="Phobius"/>
    </source>
</evidence>
<dbReference type="InterPro" id="IPR035965">
    <property type="entry name" value="PAS-like_dom_sf"/>
</dbReference>
<dbReference type="InterPro" id="IPR036097">
    <property type="entry name" value="HisK_dim/P_sf"/>
</dbReference>
<dbReference type="Pfam" id="PF02518">
    <property type="entry name" value="HATPase_c"/>
    <property type="match status" value="1"/>
</dbReference>
<dbReference type="SUPFAM" id="SSF55874">
    <property type="entry name" value="ATPase domain of HSP90 chaperone/DNA topoisomerase II/histidine kinase"/>
    <property type="match status" value="1"/>
</dbReference>
<evidence type="ECO:0000259" key="9">
    <source>
        <dbReference type="PROSITE" id="PS50112"/>
    </source>
</evidence>
<gene>
    <name evidence="10" type="ORF">ACFQ21_17255</name>
</gene>
<comment type="caution">
    <text evidence="10">The sequence shown here is derived from an EMBL/GenBank/DDBJ whole genome shotgun (WGS) entry which is preliminary data.</text>
</comment>
<dbReference type="InterPro" id="IPR003594">
    <property type="entry name" value="HATPase_dom"/>
</dbReference>
<name>A0ABW3K505_9BACT</name>
<dbReference type="PANTHER" id="PTHR43711:SF26">
    <property type="entry name" value="SENSOR HISTIDINE KINASE RCSC"/>
    <property type="match status" value="1"/>
</dbReference>
<organism evidence="10 11">
    <name type="scientific">Ohtaekwangia kribbensis</name>
    <dbReference type="NCBI Taxonomy" id="688913"/>
    <lineage>
        <taxon>Bacteria</taxon>
        <taxon>Pseudomonadati</taxon>
        <taxon>Bacteroidota</taxon>
        <taxon>Cytophagia</taxon>
        <taxon>Cytophagales</taxon>
        <taxon>Fulvivirgaceae</taxon>
        <taxon>Ohtaekwangia</taxon>
    </lineage>
</organism>
<keyword evidence="4" id="KW-0808">Transferase</keyword>
<dbReference type="Proteomes" id="UP001597112">
    <property type="component" value="Unassembled WGS sequence"/>
</dbReference>
<protein>
    <recommendedName>
        <fullName evidence="2">histidine kinase</fullName>
        <ecNumber evidence="2">2.7.13.3</ecNumber>
    </recommendedName>
</protein>
<dbReference type="InterPro" id="IPR000014">
    <property type="entry name" value="PAS"/>
</dbReference>
<dbReference type="InterPro" id="IPR003661">
    <property type="entry name" value="HisK_dim/P_dom"/>
</dbReference>
<dbReference type="SMART" id="SM00388">
    <property type="entry name" value="HisKA"/>
    <property type="match status" value="1"/>
</dbReference>
<feature type="domain" description="PAS" evidence="9">
    <location>
        <begin position="251"/>
        <end position="300"/>
    </location>
</feature>
<dbReference type="SUPFAM" id="SSF47384">
    <property type="entry name" value="Homodimeric domain of signal transducing histidine kinase"/>
    <property type="match status" value="1"/>
</dbReference>
<dbReference type="PROSITE" id="PS50109">
    <property type="entry name" value="HIS_KIN"/>
    <property type="match status" value="1"/>
</dbReference>
<keyword evidence="7" id="KW-1133">Transmembrane helix</keyword>
<feature type="domain" description="Histidine kinase" evidence="8">
    <location>
        <begin position="371"/>
        <end position="585"/>
    </location>
</feature>
<dbReference type="RefSeq" id="WP_377580529.1">
    <property type="nucleotide sequence ID" value="NZ_JBHTKA010000007.1"/>
</dbReference>
<dbReference type="CDD" id="cd00082">
    <property type="entry name" value="HisKA"/>
    <property type="match status" value="1"/>
</dbReference>
<dbReference type="NCBIfam" id="TIGR00229">
    <property type="entry name" value="sensory_box"/>
    <property type="match status" value="1"/>
</dbReference>
<evidence type="ECO:0000313" key="10">
    <source>
        <dbReference type="EMBL" id="MFD1001078.1"/>
    </source>
</evidence>
<evidence type="ECO:0000256" key="6">
    <source>
        <dbReference type="ARBA" id="ARBA00023012"/>
    </source>
</evidence>
<dbReference type="Gene3D" id="3.30.565.10">
    <property type="entry name" value="Histidine kinase-like ATPase, C-terminal domain"/>
    <property type="match status" value="1"/>
</dbReference>
<proteinExistence type="predicted"/>
<feature type="transmembrane region" description="Helical" evidence="7">
    <location>
        <begin position="19"/>
        <end position="38"/>
    </location>
</feature>
<dbReference type="SMART" id="SM00387">
    <property type="entry name" value="HATPase_c"/>
    <property type="match status" value="1"/>
</dbReference>
<dbReference type="CDD" id="cd00130">
    <property type="entry name" value="PAS"/>
    <property type="match status" value="1"/>
</dbReference>
<evidence type="ECO:0000313" key="11">
    <source>
        <dbReference type="Proteomes" id="UP001597112"/>
    </source>
</evidence>
<dbReference type="GO" id="GO:0005524">
    <property type="term" value="F:ATP binding"/>
    <property type="evidence" value="ECO:0007669"/>
    <property type="project" value="UniProtKB-KW"/>
</dbReference>
<keyword evidence="6" id="KW-0902">Two-component regulatory system</keyword>
<keyword evidence="5" id="KW-0418">Kinase</keyword>
<keyword evidence="7" id="KW-0472">Membrane</keyword>
<comment type="catalytic activity">
    <reaction evidence="1">
        <text>ATP + protein L-histidine = ADP + protein N-phospho-L-histidine.</text>
        <dbReference type="EC" id="2.7.13.3"/>
    </reaction>
</comment>
<keyword evidence="7" id="KW-0812">Transmembrane</keyword>
<dbReference type="Gene3D" id="3.30.450.20">
    <property type="entry name" value="PAS domain"/>
    <property type="match status" value="1"/>
</dbReference>
<dbReference type="Gene3D" id="1.10.287.130">
    <property type="match status" value="1"/>
</dbReference>
<dbReference type="CDD" id="cd00075">
    <property type="entry name" value="HATPase"/>
    <property type="match status" value="1"/>
</dbReference>
<accession>A0ABW3K505</accession>
<dbReference type="Pfam" id="PF00989">
    <property type="entry name" value="PAS"/>
    <property type="match status" value="1"/>
</dbReference>
<evidence type="ECO:0000256" key="4">
    <source>
        <dbReference type="ARBA" id="ARBA00022679"/>
    </source>
</evidence>
<feature type="transmembrane region" description="Helical" evidence="7">
    <location>
        <begin position="193"/>
        <end position="211"/>
    </location>
</feature>
<dbReference type="EC" id="2.7.13.3" evidence="2"/>
<evidence type="ECO:0000256" key="1">
    <source>
        <dbReference type="ARBA" id="ARBA00000085"/>
    </source>
</evidence>
<dbReference type="InterPro" id="IPR013767">
    <property type="entry name" value="PAS_fold"/>
</dbReference>
<dbReference type="PROSITE" id="PS50112">
    <property type="entry name" value="PAS"/>
    <property type="match status" value="1"/>
</dbReference>
<dbReference type="PANTHER" id="PTHR43711">
    <property type="entry name" value="TWO-COMPONENT HISTIDINE KINASE"/>
    <property type="match status" value="1"/>
</dbReference>
<dbReference type="InterPro" id="IPR007891">
    <property type="entry name" value="CHASE3"/>
</dbReference>
<keyword evidence="10" id="KW-0547">Nucleotide-binding</keyword>
<sequence>MHCYLGAIREVMISFKVTLGFLFGLLITSVLFLGVLCYKKNADALRSSAWVRHTHAVIHTADEISIAYNHIYTYTLAFLFRSDSASRSEYAASRQILTARLTEMKYLVQDNPKQQQRIDSLGQFIQQLTLVTDSLVLAPISSAAVHKAKGLVRYTVLANVIMPRIEQIKQTEQQLLALREAEHRESTERFKNIFSLLLLGIVILLAAAFLSTRYNFNKRMHVQDQLERTNVLFEKVFYDSPIAIVISEYNSGKILNCNKVFASMVNYNVNEVIGKTAAELRIFENSEQRKQIVEGAVKNGMARRNEVYIKPRDKEPIYISIHAHEVPLYDRKCLLSAIIDLSTHKQAEDDIKRALEKEIELNKLKSGFVTLASHEFRTPLTTILSSAFLLENYSFGENQEKSVKHLHKIKSAVGSLTAILDDFLSVTKIEEGQVRAHHQAINIKKYLEDLCNNLQALTKQGQTIYYTHSGDTVVITDPTLLGNIVNNLVTNSIKYSPENSPIYVSSDVNSKIHLSVQDKGIGIPEADQKHLFDRFYRASNAGTAQGTGLGLHIMKHYVEMLNGSIILQSKPGQGTHVQIALTRMD</sequence>
<reference evidence="11" key="1">
    <citation type="journal article" date="2019" name="Int. J. Syst. Evol. Microbiol.">
        <title>The Global Catalogue of Microorganisms (GCM) 10K type strain sequencing project: providing services to taxonomists for standard genome sequencing and annotation.</title>
        <authorList>
            <consortium name="The Broad Institute Genomics Platform"/>
            <consortium name="The Broad Institute Genome Sequencing Center for Infectious Disease"/>
            <person name="Wu L."/>
            <person name="Ma J."/>
        </authorList>
    </citation>
    <scope>NUCLEOTIDE SEQUENCE [LARGE SCALE GENOMIC DNA]</scope>
    <source>
        <strain evidence="11">CCUG 58938</strain>
    </source>
</reference>
<dbReference type="InterPro" id="IPR004358">
    <property type="entry name" value="Sig_transdc_His_kin-like_C"/>
</dbReference>
<keyword evidence="11" id="KW-1185">Reference proteome</keyword>
<dbReference type="PRINTS" id="PR00344">
    <property type="entry name" value="BCTRLSENSOR"/>
</dbReference>
<keyword evidence="10" id="KW-0067">ATP-binding</keyword>
<dbReference type="InterPro" id="IPR036890">
    <property type="entry name" value="HATPase_C_sf"/>
</dbReference>
<evidence type="ECO:0000256" key="2">
    <source>
        <dbReference type="ARBA" id="ARBA00012438"/>
    </source>
</evidence>
<dbReference type="Pfam" id="PF00512">
    <property type="entry name" value="HisKA"/>
    <property type="match status" value="1"/>
</dbReference>
<evidence type="ECO:0000256" key="5">
    <source>
        <dbReference type="ARBA" id="ARBA00022777"/>
    </source>
</evidence>
<dbReference type="InterPro" id="IPR005467">
    <property type="entry name" value="His_kinase_dom"/>
</dbReference>
<dbReference type="SUPFAM" id="SSF55785">
    <property type="entry name" value="PYP-like sensor domain (PAS domain)"/>
    <property type="match status" value="1"/>
</dbReference>
<dbReference type="Pfam" id="PF05227">
    <property type="entry name" value="CHASE3"/>
    <property type="match status" value="1"/>
</dbReference>
<evidence type="ECO:0000256" key="3">
    <source>
        <dbReference type="ARBA" id="ARBA00022553"/>
    </source>
</evidence>
<dbReference type="InterPro" id="IPR050736">
    <property type="entry name" value="Sensor_HK_Regulatory"/>
</dbReference>